<organism evidence="1 2">
    <name type="scientific">Paenibacillus nanensis</name>
    <dbReference type="NCBI Taxonomy" id="393251"/>
    <lineage>
        <taxon>Bacteria</taxon>
        <taxon>Bacillati</taxon>
        <taxon>Bacillota</taxon>
        <taxon>Bacilli</taxon>
        <taxon>Bacillales</taxon>
        <taxon>Paenibacillaceae</taxon>
        <taxon>Paenibacillus</taxon>
    </lineage>
</organism>
<dbReference type="EMBL" id="QXQA01000017">
    <property type="protein sequence ID" value="RIX49987.1"/>
    <property type="molecule type" value="Genomic_DNA"/>
</dbReference>
<dbReference type="AlphaFoldDB" id="A0A3A1UN55"/>
<name>A0A3A1UN55_9BACL</name>
<proteinExistence type="predicted"/>
<comment type="caution">
    <text evidence="1">The sequence shown here is derived from an EMBL/GenBank/DDBJ whole genome shotgun (WGS) entry which is preliminary data.</text>
</comment>
<reference evidence="1 2" key="1">
    <citation type="submission" date="2018-09" db="EMBL/GenBank/DDBJ databases">
        <title>Paenibacillus aracenensis nov. sp. isolated from a cave in southern Spain.</title>
        <authorList>
            <person name="Jurado V."/>
            <person name="Gutierrez-Patricio S."/>
            <person name="Gonzalez-Pimentel J.L."/>
            <person name="Miller A.Z."/>
            <person name="Laiz L."/>
            <person name="Saiz-Jimenez C."/>
        </authorList>
    </citation>
    <scope>NUCLEOTIDE SEQUENCE [LARGE SCALE GENOMIC DNA]</scope>
    <source>
        <strain evidence="1 2">DSM 22867</strain>
    </source>
</reference>
<dbReference type="RefSeq" id="WP_119602315.1">
    <property type="nucleotide sequence ID" value="NZ_QXQA01000017.1"/>
</dbReference>
<accession>A0A3A1UN55</accession>
<evidence type="ECO:0000313" key="2">
    <source>
        <dbReference type="Proteomes" id="UP000266482"/>
    </source>
</evidence>
<dbReference type="OrthoDB" id="2626605at2"/>
<protein>
    <submittedName>
        <fullName evidence="1">DUF2524 domain-containing protein</fullName>
    </submittedName>
</protein>
<sequence length="63" mass="7329">MTQLNSQYDCANASTDLPELMSQLEALENGTQEKTKQWQDQVNHLRNQIKFIQNKCDLTQDTE</sequence>
<evidence type="ECO:0000313" key="1">
    <source>
        <dbReference type="EMBL" id="RIX49987.1"/>
    </source>
</evidence>
<keyword evidence="2" id="KW-1185">Reference proteome</keyword>
<gene>
    <name evidence="1" type="ORF">D3P08_22225</name>
</gene>
<dbReference type="Proteomes" id="UP000266482">
    <property type="component" value="Unassembled WGS sequence"/>
</dbReference>